<proteinExistence type="predicted"/>
<evidence type="ECO:0000313" key="2">
    <source>
        <dbReference type="EMBL" id="EGO65752.1"/>
    </source>
</evidence>
<evidence type="ECO:0000313" key="3">
    <source>
        <dbReference type="Proteomes" id="UP000003240"/>
    </source>
</evidence>
<accession>F7NDZ8</accession>
<evidence type="ECO:0000256" key="1">
    <source>
        <dbReference type="SAM" id="Phobius"/>
    </source>
</evidence>
<dbReference type="STRING" id="1009370.ALO_01300"/>
<dbReference type="EMBL" id="AFGF01000014">
    <property type="protein sequence ID" value="EGO65752.1"/>
    <property type="molecule type" value="Genomic_DNA"/>
</dbReference>
<dbReference type="AlphaFoldDB" id="F7NDZ8"/>
<organism evidence="2 3">
    <name type="scientific">Acetonema longum DSM 6540</name>
    <dbReference type="NCBI Taxonomy" id="1009370"/>
    <lineage>
        <taxon>Bacteria</taxon>
        <taxon>Bacillati</taxon>
        <taxon>Bacillota</taxon>
        <taxon>Negativicutes</taxon>
        <taxon>Acetonemataceae</taxon>
        <taxon>Acetonema</taxon>
    </lineage>
</organism>
<keyword evidence="1" id="KW-0812">Transmembrane</keyword>
<reference evidence="2 3" key="1">
    <citation type="journal article" date="2011" name="EMBO J.">
        <title>Structural diversity of bacterial flagellar motors.</title>
        <authorList>
            <person name="Chen S."/>
            <person name="Beeby M."/>
            <person name="Murphy G.E."/>
            <person name="Leadbetter J.R."/>
            <person name="Hendrixson D.R."/>
            <person name="Briegel A."/>
            <person name="Li Z."/>
            <person name="Shi J."/>
            <person name="Tocheva E.I."/>
            <person name="Muller A."/>
            <person name="Dobro M.J."/>
            <person name="Jensen G.J."/>
        </authorList>
    </citation>
    <scope>NUCLEOTIDE SEQUENCE [LARGE SCALE GENOMIC DNA]</scope>
    <source>
        <strain evidence="2 3">DSM 6540</strain>
    </source>
</reference>
<dbReference type="Proteomes" id="UP000003240">
    <property type="component" value="Unassembled WGS sequence"/>
</dbReference>
<protein>
    <submittedName>
        <fullName evidence="2">Uncharacterized protein</fullName>
    </submittedName>
</protein>
<keyword evidence="3" id="KW-1185">Reference proteome</keyword>
<sequence length="58" mass="6581">MNIARNDLLKNGISSWDVDCGTQVKHGPLNRMRYIGIFIFILGWLQILIRHAALNAAM</sequence>
<keyword evidence="1" id="KW-1133">Transmembrane helix</keyword>
<feature type="transmembrane region" description="Helical" evidence="1">
    <location>
        <begin position="34"/>
        <end position="53"/>
    </location>
</feature>
<keyword evidence="1" id="KW-0472">Membrane</keyword>
<name>F7NDZ8_9FIRM</name>
<comment type="caution">
    <text evidence="2">The sequence shown here is derived from an EMBL/GenBank/DDBJ whole genome shotgun (WGS) entry which is preliminary data.</text>
</comment>
<gene>
    <name evidence="2" type="ORF">ALO_01300</name>
</gene>